<evidence type="ECO:0000256" key="1">
    <source>
        <dbReference type="SAM" id="Phobius"/>
    </source>
</evidence>
<gene>
    <name evidence="2" type="ORF">CAMGR0001_0123</name>
</gene>
<proteinExistence type="predicted"/>
<evidence type="ECO:0000313" key="2">
    <source>
        <dbReference type="EMBL" id="EEV17532.1"/>
    </source>
</evidence>
<dbReference type="EMBL" id="ACYG01000025">
    <property type="protein sequence ID" value="EEV17532.1"/>
    <property type="molecule type" value="Genomic_DNA"/>
</dbReference>
<name>C8PIE2_9BACT</name>
<dbReference type="Proteomes" id="UP000005709">
    <property type="component" value="Unassembled WGS sequence"/>
</dbReference>
<keyword evidence="3" id="KW-1185">Reference proteome</keyword>
<reference evidence="2 3" key="1">
    <citation type="submission" date="2009-07" db="EMBL/GenBank/DDBJ databases">
        <authorList>
            <person name="Madupu R."/>
            <person name="Sebastian Y."/>
            <person name="Durkin A.S."/>
            <person name="Torralba M."/>
            <person name="Methe B."/>
            <person name="Sutton G.G."/>
            <person name="Strausberg R.L."/>
            <person name="Nelson K.E."/>
        </authorList>
    </citation>
    <scope>NUCLEOTIDE SEQUENCE [LARGE SCALE GENOMIC DNA]</scope>
    <source>
        <strain evidence="2 3">RM3268</strain>
    </source>
</reference>
<dbReference type="RefSeq" id="WP_005871601.1">
    <property type="nucleotide sequence ID" value="NZ_ACYG01000025.1"/>
</dbReference>
<dbReference type="AlphaFoldDB" id="C8PIE2"/>
<keyword evidence="1" id="KW-0472">Membrane</keyword>
<feature type="transmembrane region" description="Helical" evidence="1">
    <location>
        <begin position="7"/>
        <end position="24"/>
    </location>
</feature>
<dbReference type="STRING" id="824.CGRAC_0066"/>
<protein>
    <submittedName>
        <fullName evidence="2">Uncharacterized protein</fullName>
    </submittedName>
</protein>
<accession>C8PIE2</accession>
<evidence type="ECO:0000313" key="3">
    <source>
        <dbReference type="Proteomes" id="UP000005709"/>
    </source>
</evidence>
<keyword evidence="1" id="KW-0812">Transmembrane</keyword>
<keyword evidence="1" id="KW-1133">Transmembrane helix</keyword>
<organism evidence="2 3">
    <name type="scientific">Campylobacter gracilis RM3268</name>
    <dbReference type="NCBI Taxonomy" id="553220"/>
    <lineage>
        <taxon>Bacteria</taxon>
        <taxon>Pseudomonadati</taxon>
        <taxon>Campylobacterota</taxon>
        <taxon>Epsilonproteobacteria</taxon>
        <taxon>Campylobacterales</taxon>
        <taxon>Campylobacteraceae</taxon>
        <taxon>Campylobacter</taxon>
    </lineage>
</organism>
<sequence>MKILFKVFLLGLIGVMFSGCFIVMPPDKETVMAQQLDVWCILRENKDKERYEESKRKAESFLDKDKYGDRVQIAPRGEYSVSLLDRAFSGDNHPGLYWREYGMVYKPITCDRENKKLNMVVEITPHKVKAQNEKDKMEGDAYTFIDSFKKQTAEALYSSKEIGELMELGSSLDLIFIDYETRKEIDKSTYDFAGYKAYNEK</sequence>
<comment type="caution">
    <text evidence="2">The sequence shown here is derived from an EMBL/GenBank/DDBJ whole genome shotgun (WGS) entry which is preliminary data.</text>
</comment>
<dbReference type="PROSITE" id="PS51257">
    <property type="entry name" value="PROKAR_LIPOPROTEIN"/>
    <property type="match status" value="1"/>
</dbReference>